<keyword evidence="2 4" id="KW-0808">Transferase</keyword>
<dbReference type="Proteomes" id="UP001596139">
    <property type="component" value="Unassembled WGS sequence"/>
</dbReference>
<dbReference type="Pfam" id="PF13692">
    <property type="entry name" value="Glyco_trans_1_4"/>
    <property type="match status" value="1"/>
</dbReference>
<sequence length="386" mass="41805">MRIGIVCPYSWDVPGGVQFHIRDLAEHLIRLGHEVSVLAPADDETPLPPYVVSAGRAVPVPYNGSVARLNFGFLSAARVRRWLHDGAFEVIHIHEPASPSLGLLACWAAQGPIVATFHTSNPRSRAMIAAYPILQPALEKISARIAVSEYARRTLVEHLGGDAVVIPNGVDVDFFARAEPKKEWQGRTIGFIGRIDEPRKGLPVLMKALPEILAEVPDARLLVAGRGDEKEAVAGLPAELRSRVEFLGMVTDEDKARLLRSVDLYVAPNTGGESFGIILVEAMSAAAPVLASDLDAFAQVLDQGEAGELFTNENASALAASAIRLLRDPSRLAELRERGSRHVRRFDWATVGADILAVYETVADGAASVDTDERVSLRARWGLARD</sequence>
<dbReference type="Gene3D" id="3.40.50.2000">
    <property type="entry name" value="Glycogen Phosphorylase B"/>
    <property type="match status" value="2"/>
</dbReference>
<dbReference type="InterPro" id="IPR050194">
    <property type="entry name" value="Glycosyltransferase_grp1"/>
</dbReference>
<dbReference type="CDD" id="cd03801">
    <property type="entry name" value="GT4_PimA-like"/>
    <property type="match status" value="1"/>
</dbReference>
<accession>A0ABW1MP87</accession>
<dbReference type="RefSeq" id="WP_031062802.1">
    <property type="nucleotide sequence ID" value="NZ_JBHSPX010000007.1"/>
</dbReference>
<feature type="domain" description="Glycosyltransferase subfamily 4-like N-terminal" evidence="3">
    <location>
        <begin position="14"/>
        <end position="173"/>
    </location>
</feature>
<evidence type="ECO:0000259" key="3">
    <source>
        <dbReference type="Pfam" id="PF13439"/>
    </source>
</evidence>
<proteinExistence type="predicted"/>
<name>A0ABW1MP87_9ACTN</name>
<dbReference type="SUPFAM" id="SSF53756">
    <property type="entry name" value="UDP-Glycosyltransferase/glycogen phosphorylase"/>
    <property type="match status" value="1"/>
</dbReference>
<keyword evidence="5" id="KW-1185">Reference proteome</keyword>
<dbReference type="EC" id="2.4.-.-" evidence="4"/>
<dbReference type="EMBL" id="JBHSPX010000007">
    <property type="protein sequence ID" value="MFC6065634.1"/>
    <property type="molecule type" value="Genomic_DNA"/>
</dbReference>
<reference evidence="5" key="1">
    <citation type="journal article" date="2019" name="Int. J. Syst. Evol. Microbiol.">
        <title>The Global Catalogue of Microorganisms (GCM) 10K type strain sequencing project: providing services to taxonomists for standard genome sequencing and annotation.</title>
        <authorList>
            <consortium name="The Broad Institute Genomics Platform"/>
            <consortium name="The Broad Institute Genome Sequencing Center for Infectious Disease"/>
            <person name="Wu L."/>
            <person name="Ma J."/>
        </authorList>
    </citation>
    <scope>NUCLEOTIDE SEQUENCE [LARGE SCALE GENOMIC DNA]</scope>
    <source>
        <strain evidence="5">CGMCC 1.15180</strain>
    </source>
</reference>
<dbReference type="Pfam" id="PF13439">
    <property type="entry name" value="Glyco_transf_4"/>
    <property type="match status" value="1"/>
</dbReference>
<dbReference type="GO" id="GO:0016757">
    <property type="term" value="F:glycosyltransferase activity"/>
    <property type="evidence" value="ECO:0007669"/>
    <property type="project" value="UniProtKB-KW"/>
</dbReference>
<gene>
    <name evidence="4" type="ORF">ACFP4F_24225</name>
</gene>
<evidence type="ECO:0000256" key="2">
    <source>
        <dbReference type="ARBA" id="ARBA00022679"/>
    </source>
</evidence>
<dbReference type="PANTHER" id="PTHR45947">
    <property type="entry name" value="SULFOQUINOVOSYL TRANSFERASE SQD2"/>
    <property type="match status" value="1"/>
</dbReference>
<evidence type="ECO:0000256" key="1">
    <source>
        <dbReference type="ARBA" id="ARBA00022676"/>
    </source>
</evidence>
<keyword evidence="1 4" id="KW-0328">Glycosyltransferase</keyword>
<comment type="caution">
    <text evidence="4">The sequence shown here is derived from an EMBL/GenBank/DDBJ whole genome shotgun (WGS) entry which is preliminary data.</text>
</comment>
<protein>
    <submittedName>
        <fullName evidence="4">Glycosyltransferase family 4 protein</fullName>
        <ecNumber evidence="4">2.4.-.-</ecNumber>
    </submittedName>
</protein>
<dbReference type="PANTHER" id="PTHR45947:SF3">
    <property type="entry name" value="SULFOQUINOVOSYL TRANSFERASE SQD2"/>
    <property type="match status" value="1"/>
</dbReference>
<organism evidence="4 5">
    <name type="scientific">Streptomyces ochraceiscleroticus</name>
    <dbReference type="NCBI Taxonomy" id="47761"/>
    <lineage>
        <taxon>Bacteria</taxon>
        <taxon>Bacillati</taxon>
        <taxon>Actinomycetota</taxon>
        <taxon>Actinomycetes</taxon>
        <taxon>Kitasatosporales</taxon>
        <taxon>Streptomycetaceae</taxon>
        <taxon>Streptomyces</taxon>
    </lineage>
</organism>
<evidence type="ECO:0000313" key="5">
    <source>
        <dbReference type="Proteomes" id="UP001596139"/>
    </source>
</evidence>
<dbReference type="InterPro" id="IPR028098">
    <property type="entry name" value="Glyco_trans_4-like_N"/>
</dbReference>
<evidence type="ECO:0000313" key="4">
    <source>
        <dbReference type="EMBL" id="MFC6065634.1"/>
    </source>
</evidence>